<keyword evidence="7 8" id="KW-0472">Membrane</keyword>
<comment type="caution">
    <text evidence="10">The sequence shown here is derived from an EMBL/GenBank/DDBJ whole genome shotgun (WGS) entry which is preliminary data.</text>
</comment>
<dbReference type="CDD" id="cd04187">
    <property type="entry name" value="DPM1_like_bac"/>
    <property type="match status" value="1"/>
</dbReference>
<evidence type="ECO:0000256" key="7">
    <source>
        <dbReference type="ARBA" id="ARBA00023136"/>
    </source>
</evidence>
<feature type="transmembrane region" description="Helical" evidence="8">
    <location>
        <begin position="219"/>
        <end position="243"/>
    </location>
</feature>
<evidence type="ECO:0000256" key="1">
    <source>
        <dbReference type="ARBA" id="ARBA00022475"/>
    </source>
</evidence>
<evidence type="ECO:0000259" key="9">
    <source>
        <dbReference type="Pfam" id="PF00535"/>
    </source>
</evidence>
<keyword evidence="6 8" id="KW-1133">Transmembrane helix</keyword>
<dbReference type="InterPro" id="IPR050256">
    <property type="entry name" value="Glycosyltransferase_2"/>
</dbReference>
<dbReference type="GO" id="GO:0009103">
    <property type="term" value="P:lipopolysaccharide biosynthetic process"/>
    <property type="evidence" value="ECO:0007669"/>
    <property type="project" value="UniProtKB-KW"/>
</dbReference>
<accession>A0A2G6KII4</accession>
<keyword evidence="2" id="KW-0328">Glycosyltransferase</keyword>
<dbReference type="Gene3D" id="3.90.550.10">
    <property type="entry name" value="Spore Coat Polysaccharide Biosynthesis Protein SpsA, Chain A"/>
    <property type="match status" value="1"/>
</dbReference>
<dbReference type="Proteomes" id="UP000230821">
    <property type="component" value="Unassembled WGS sequence"/>
</dbReference>
<feature type="transmembrane region" description="Helical" evidence="8">
    <location>
        <begin position="183"/>
        <end position="207"/>
    </location>
</feature>
<protein>
    <submittedName>
        <fullName evidence="10">Glycosyltransferase</fullName>
    </submittedName>
</protein>
<keyword evidence="5" id="KW-0448">Lipopolysaccharide biosynthesis</keyword>
<feature type="domain" description="Glycosyltransferase 2-like" evidence="9">
    <location>
        <begin position="5"/>
        <end position="117"/>
    </location>
</feature>
<dbReference type="AlphaFoldDB" id="A0A2G6KII4"/>
<evidence type="ECO:0000313" key="10">
    <source>
        <dbReference type="EMBL" id="PIE35190.1"/>
    </source>
</evidence>
<dbReference type="Pfam" id="PF00535">
    <property type="entry name" value="Glycos_transf_2"/>
    <property type="match status" value="1"/>
</dbReference>
<keyword evidence="4 8" id="KW-0812">Transmembrane</keyword>
<evidence type="ECO:0000256" key="2">
    <source>
        <dbReference type="ARBA" id="ARBA00022676"/>
    </source>
</evidence>
<organism evidence="10 11">
    <name type="scientific">candidate division KSB3 bacterium</name>
    <dbReference type="NCBI Taxonomy" id="2044937"/>
    <lineage>
        <taxon>Bacteria</taxon>
        <taxon>candidate division KSB3</taxon>
    </lineage>
</organism>
<dbReference type="SUPFAM" id="SSF53448">
    <property type="entry name" value="Nucleotide-diphospho-sugar transferases"/>
    <property type="match status" value="1"/>
</dbReference>
<evidence type="ECO:0000256" key="6">
    <source>
        <dbReference type="ARBA" id="ARBA00022989"/>
    </source>
</evidence>
<keyword evidence="1" id="KW-1003">Cell membrane</keyword>
<reference evidence="10 11" key="1">
    <citation type="submission" date="2017-10" db="EMBL/GenBank/DDBJ databases">
        <title>Novel microbial diversity and functional potential in the marine mammal oral microbiome.</title>
        <authorList>
            <person name="Dudek N.K."/>
            <person name="Sun C.L."/>
            <person name="Burstein D."/>
            <person name="Kantor R.S."/>
            <person name="Aliaga Goltsman D.S."/>
            <person name="Bik E.M."/>
            <person name="Thomas B.C."/>
            <person name="Banfield J.F."/>
            <person name="Relman D.A."/>
        </authorList>
    </citation>
    <scope>NUCLEOTIDE SEQUENCE [LARGE SCALE GENOMIC DNA]</scope>
    <source>
        <strain evidence="10">DOLJORAL78_47_16</strain>
    </source>
</reference>
<dbReference type="GO" id="GO:0005886">
    <property type="term" value="C:plasma membrane"/>
    <property type="evidence" value="ECO:0007669"/>
    <property type="project" value="TreeGrafter"/>
</dbReference>
<evidence type="ECO:0000256" key="8">
    <source>
        <dbReference type="SAM" id="Phobius"/>
    </source>
</evidence>
<evidence type="ECO:0000256" key="4">
    <source>
        <dbReference type="ARBA" id="ARBA00022692"/>
    </source>
</evidence>
<proteinExistence type="predicted"/>
<dbReference type="EMBL" id="PDSK01000056">
    <property type="protein sequence ID" value="PIE35190.1"/>
    <property type="molecule type" value="Genomic_DNA"/>
</dbReference>
<evidence type="ECO:0000256" key="3">
    <source>
        <dbReference type="ARBA" id="ARBA00022679"/>
    </source>
</evidence>
<dbReference type="InterPro" id="IPR001173">
    <property type="entry name" value="Glyco_trans_2-like"/>
</dbReference>
<dbReference type="GO" id="GO:0099621">
    <property type="term" value="F:undecaprenyl-phosphate 4-deoxy-4-formamido-L-arabinose transferase activity"/>
    <property type="evidence" value="ECO:0007669"/>
    <property type="project" value="TreeGrafter"/>
</dbReference>
<gene>
    <name evidence="10" type="ORF">CSA56_05190</name>
</gene>
<keyword evidence="3 10" id="KW-0808">Transferase</keyword>
<dbReference type="PANTHER" id="PTHR48090:SF3">
    <property type="entry name" value="UNDECAPRENYL-PHOSPHATE 4-DEOXY-4-FORMAMIDO-L-ARABINOSE TRANSFERASE"/>
    <property type="match status" value="1"/>
</dbReference>
<evidence type="ECO:0000256" key="5">
    <source>
        <dbReference type="ARBA" id="ARBA00022985"/>
    </source>
</evidence>
<dbReference type="InterPro" id="IPR029044">
    <property type="entry name" value="Nucleotide-diphossugar_trans"/>
</dbReference>
<sequence>MQELYAQNPSHITAIRLRKNFGKSAALRVGFQQAAGEIVFTLDADLQDDPEEIPNFLEKLAEGVDLVSGWKLERQDPLSKTLPSRLFNAITSRITGIRLHDFNCGFKAYRREVLECIDLYGELHRYIPVLADEFGFKIGEIPVRHHPRRHGISKYGFERYARGFLDLLTAIAVTRYFQRPAHLFGSLGIISGLFGSLSLSYLIVLWFLGYRPIGDRPLLLFGILAAILSVQLVSFGVLAELFLKERRLPDTDRLVKQVMVNKK</sequence>
<name>A0A2G6KII4_9BACT</name>
<evidence type="ECO:0000313" key="11">
    <source>
        <dbReference type="Proteomes" id="UP000230821"/>
    </source>
</evidence>
<dbReference type="PANTHER" id="PTHR48090">
    <property type="entry name" value="UNDECAPRENYL-PHOSPHATE 4-DEOXY-4-FORMAMIDO-L-ARABINOSE TRANSFERASE-RELATED"/>
    <property type="match status" value="1"/>
</dbReference>